<dbReference type="InterPro" id="IPR015422">
    <property type="entry name" value="PyrdxlP-dep_Trfase_small"/>
</dbReference>
<feature type="domain" description="Carrier" evidence="7">
    <location>
        <begin position="919"/>
        <end position="997"/>
    </location>
</feature>
<dbReference type="PANTHER" id="PTHR43775:SF37">
    <property type="entry name" value="SI:DKEY-61P9.11"/>
    <property type="match status" value="1"/>
</dbReference>
<feature type="region of interest" description="Disordered" evidence="6">
    <location>
        <begin position="1555"/>
        <end position="1577"/>
    </location>
</feature>
<evidence type="ECO:0000313" key="9">
    <source>
        <dbReference type="EMBL" id="SFL17372.1"/>
    </source>
</evidence>
<dbReference type="SUPFAM" id="SSF52151">
    <property type="entry name" value="FabD/lysophospholipase-like"/>
    <property type="match status" value="1"/>
</dbReference>
<dbReference type="GO" id="GO:0071770">
    <property type="term" value="P:DIM/DIP cell wall layer assembly"/>
    <property type="evidence" value="ECO:0007669"/>
    <property type="project" value="TreeGrafter"/>
</dbReference>
<keyword evidence="3" id="KW-0597">Phosphoprotein</keyword>
<evidence type="ECO:0000256" key="5">
    <source>
        <dbReference type="ARBA" id="ARBA00022898"/>
    </source>
</evidence>
<dbReference type="Gene3D" id="3.30.70.3290">
    <property type="match status" value="1"/>
</dbReference>
<dbReference type="SUPFAM" id="SSF52777">
    <property type="entry name" value="CoA-dependent acyltransferases"/>
    <property type="match status" value="2"/>
</dbReference>
<dbReference type="InterPro" id="IPR014031">
    <property type="entry name" value="Ketoacyl_synth_C"/>
</dbReference>
<dbReference type="Pfam" id="PF02801">
    <property type="entry name" value="Ketoacyl-synt_C"/>
    <property type="match status" value="1"/>
</dbReference>
<dbReference type="InterPro" id="IPR015421">
    <property type="entry name" value="PyrdxlP-dep_Trfase_major"/>
</dbReference>
<dbReference type="InterPro" id="IPR018201">
    <property type="entry name" value="Ketoacyl_synth_AS"/>
</dbReference>
<organism evidence="9 10">
    <name type="scientific">Loktanella salsilacus</name>
    <dbReference type="NCBI Taxonomy" id="195913"/>
    <lineage>
        <taxon>Bacteria</taxon>
        <taxon>Pseudomonadati</taxon>
        <taxon>Pseudomonadota</taxon>
        <taxon>Alphaproteobacteria</taxon>
        <taxon>Rhodobacterales</taxon>
        <taxon>Roseobacteraceae</taxon>
        <taxon>Loktanella</taxon>
    </lineage>
</organism>
<feature type="region of interest" description="Disordered" evidence="6">
    <location>
        <begin position="1072"/>
        <end position="1092"/>
    </location>
</feature>
<dbReference type="InterPro" id="IPR016036">
    <property type="entry name" value="Malonyl_transacylase_ACP-bd"/>
</dbReference>
<keyword evidence="10" id="KW-1185">Reference proteome</keyword>
<evidence type="ECO:0000256" key="4">
    <source>
        <dbReference type="ARBA" id="ARBA00022679"/>
    </source>
</evidence>
<evidence type="ECO:0000256" key="1">
    <source>
        <dbReference type="ARBA" id="ARBA00001933"/>
    </source>
</evidence>
<dbReference type="InterPro" id="IPR014030">
    <property type="entry name" value="Ketoacyl_synth_N"/>
</dbReference>
<dbReference type="InterPro" id="IPR015424">
    <property type="entry name" value="PyrdxlP-dep_Trfase"/>
</dbReference>
<dbReference type="InterPro" id="IPR016035">
    <property type="entry name" value="Acyl_Trfase/lysoPLipase"/>
</dbReference>
<evidence type="ECO:0000256" key="2">
    <source>
        <dbReference type="ARBA" id="ARBA00022450"/>
    </source>
</evidence>
<dbReference type="Gene3D" id="3.30.70.250">
    <property type="entry name" value="Malonyl-CoA ACP transacylase, ACP-binding"/>
    <property type="match status" value="1"/>
</dbReference>
<evidence type="ECO:0000259" key="7">
    <source>
        <dbReference type="PROSITE" id="PS50075"/>
    </source>
</evidence>
<dbReference type="InterPro" id="IPR005814">
    <property type="entry name" value="Aminotrans_3"/>
</dbReference>
<dbReference type="SMART" id="SM00823">
    <property type="entry name" value="PKS_PP"/>
    <property type="match status" value="1"/>
</dbReference>
<dbReference type="PANTHER" id="PTHR43775">
    <property type="entry name" value="FATTY ACID SYNTHASE"/>
    <property type="match status" value="1"/>
</dbReference>
<dbReference type="Gene3D" id="3.40.640.10">
    <property type="entry name" value="Type I PLP-dependent aspartate aminotransferase-like (Major domain)"/>
    <property type="match status" value="1"/>
</dbReference>
<dbReference type="InterPro" id="IPR023213">
    <property type="entry name" value="CAT-like_dom_sf"/>
</dbReference>
<dbReference type="SMART" id="SM00827">
    <property type="entry name" value="PKS_AT"/>
    <property type="match status" value="1"/>
</dbReference>
<accession>A0A1I4FHG2</accession>
<feature type="region of interest" description="Disordered" evidence="6">
    <location>
        <begin position="1004"/>
        <end position="1025"/>
    </location>
</feature>
<dbReference type="GO" id="GO:0004315">
    <property type="term" value="F:3-oxoacyl-[acyl-carrier-protein] synthase activity"/>
    <property type="evidence" value="ECO:0007669"/>
    <property type="project" value="InterPro"/>
</dbReference>
<dbReference type="Pfam" id="PF00202">
    <property type="entry name" value="Aminotran_3"/>
    <property type="match status" value="1"/>
</dbReference>
<dbReference type="InterPro" id="IPR001227">
    <property type="entry name" value="Ac_transferase_dom_sf"/>
</dbReference>
<dbReference type="PROSITE" id="PS00606">
    <property type="entry name" value="KS3_1"/>
    <property type="match status" value="1"/>
</dbReference>
<feature type="domain" description="Ketosynthase family 3 (KS3)" evidence="8">
    <location>
        <begin position="11"/>
        <end position="440"/>
    </location>
</feature>
<dbReference type="Gene3D" id="3.30.559.10">
    <property type="entry name" value="Chloramphenicol acetyltransferase-like domain"/>
    <property type="match status" value="1"/>
</dbReference>
<dbReference type="SUPFAM" id="SSF53383">
    <property type="entry name" value="PLP-dependent transferases"/>
    <property type="match status" value="1"/>
</dbReference>
<dbReference type="Pfam" id="PF00109">
    <property type="entry name" value="ketoacyl-synt"/>
    <property type="match status" value="1"/>
</dbReference>
<proteinExistence type="predicted"/>
<dbReference type="GO" id="GO:0030170">
    <property type="term" value="F:pyridoxal phosphate binding"/>
    <property type="evidence" value="ECO:0007669"/>
    <property type="project" value="InterPro"/>
</dbReference>
<dbReference type="GO" id="GO:0005737">
    <property type="term" value="C:cytoplasm"/>
    <property type="evidence" value="ECO:0007669"/>
    <property type="project" value="TreeGrafter"/>
</dbReference>
<dbReference type="Gene3D" id="3.40.47.10">
    <property type="match status" value="1"/>
</dbReference>
<reference evidence="10" key="1">
    <citation type="submission" date="2016-10" db="EMBL/GenBank/DDBJ databases">
        <authorList>
            <person name="Varghese N."/>
            <person name="Submissions S."/>
        </authorList>
    </citation>
    <scope>NUCLEOTIDE SEQUENCE [LARGE SCALE GENOMIC DNA]</scope>
    <source>
        <strain evidence="10">DSM 16199</strain>
    </source>
</reference>
<dbReference type="SUPFAM" id="SSF47336">
    <property type="entry name" value="ACP-like"/>
    <property type="match status" value="1"/>
</dbReference>
<dbReference type="PROSITE" id="PS52004">
    <property type="entry name" value="KS3_2"/>
    <property type="match status" value="1"/>
</dbReference>
<dbReference type="SUPFAM" id="SSF55048">
    <property type="entry name" value="Probable ACP-binding domain of malonyl-CoA ACP transacylase"/>
    <property type="match status" value="1"/>
</dbReference>
<evidence type="ECO:0000256" key="6">
    <source>
        <dbReference type="SAM" id="MobiDB-lite"/>
    </source>
</evidence>
<evidence type="ECO:0000256" key="3">
    <source>
        <dbReference type="ARBA" id="ARBA00022553"/>
    </source>
</evidence>
<dbReference type="GO" id="GO:0005886">
    <property type="term" value="C:plasma membrane"/>
    <property type="evidence" value="ECO:0007669"/>
    <property type="project" value="TreeGrafter"/>
</dbReference>
<dbReference type="PROSITE" id="PS00600">
    <property type="entry name" value="AA_TRANSFER_CLASS_3"/>
    <property type="match status" value="1"/>
</dbReference>
<evidence type="ECO:0000313" key="10">
    <source>
        <dbReference type="Proteomes" id="UP000199550"/>
    </source>
</evidence>
<dbReference type="Pfam" id="PF00550">
    <property type="entry name" value="PP-binding"/>
    <property type="match status" value="1"/>
</dbReference>
<dbReference type="InterPro" id="IPR020806">
    <property type="entry name" value="PKS_PP-bd"/>
</dbReference>
<dbReference type="Gene3D" id="3.30.559.30">
    <property type="entry name" value="Nonribosomal peptide synthetase, condensation domain"/>
    <property type="match status" value="1"/>
</dbReference>
<name>A0A1I4FHG2_9RHOB</name>
<dbReference type="InterPro" id="IPR050091">
    <property type="entry name" value="PKS_NRPS_Biosynth_Enz"/>
</dbReference>
<dbReference type="InterPro" id="IPR016039">
    <property type="entry name" value="Thiolase-like"/>
</dbReference>
<dbReference type="SUPFAM" id="SSF53901">
    <property type="entry name" value="Thiolase-like"/>
    <property type="match status" value="1"/>
</dbReference>
<comment type="cofactor">
    <cofactor evidence="1">
        <name>pyridoxal 5'-phosphate</name>
        <dbReference type="ChEBI" id="CHEBI:597326"/>
    </cofactor>
</comment>
<dbReference type="PROSITE" id="PS50075">
    <property type="entry name" value="CARRIER"/>
    <property type="match status" value="1"/>
</dbReference>
<dbReference type="GO" id="GO:0031177">
    <property type="term" value="F:phosphopantetheine binding"/>
    <property type="evidence" value="ECO:0007669"/>
    <property type="project" value="InterPro"/>
</dbReference>
<dbReference type="SMART" id="SM00825">
    <property type="entry name" value="PKS_KS"/>
    <property type="match status" value="1"/>
</dbReference>
<feature type="compositionally biased region" description="Low complexity" evidence="6">
    <location>
        <begin position="1072"/>
        <end position="1086"/>
    </location>
</feature>
<dbReference type="CDD" id="cd00833">
    <property type="entry name" value="PKS"/>
    <property type="match status" value="1"/>
</dbReference>
<dbReference type="Pfam" id="PF00698">
    <property type="entry name" value="Acyl_transf_1"/>
    <property type="match status" value="1"/>
</dbReference>
<feature type="compositionally biased region" description="Low complexity" evidence="6">
    <location>
        <begin position="1566"/>
        <end position="1577"/>
    </location>
</feature>
<dbReference type="EMBL" id="FOTF01000009">
    <property type="protein sequence ID" value="SFL17372.1"/>
    <property type="molecule type" value="Genomic_DNA"/>
</dbReference>
<dbReference type="Gene3D" id="1.10.1200.10">
    <property type="entry name" value="ACP-like"/>
    <property type="match status" value="1"/>
</dbReference>
<sequence length="1908" mass="200931">MKDSIPAQAEPGTIAIVGMAARVPGVESIDAYWKAICDGRDLIRRHDTDALADNFSDAERARGNYVPVRPSLDDAAMFDAPFFNMLPREAALLDPQFRVFLETCWQGMEDAGYDPDRVPGPVGVFGGASMPTYFLNNVLTDRATIEDFVSTYQLGDYQQFMGAMGDTLATRVAFRMGLTGPALTVSTACSTSLVAVTQACQSLDAFHCDMAIAGGVSITFPQERGYFYQEGGMVSHDGHCRPFDASATGTVFGHGAGVVVLRRYEDALADGDRIYAVIRGSALNNDGNDKIAFTAPSVTGQAMVIAMAQGIADVDPGSIGYVECHGTGTPLGDPIEFEGLKQAFAGVDQGRIALGSSKANIGHCDAAAGVLGLIKTTLMLHDRVIPPLANYTSPNPRIDLATSPFRIPQIATPWVEAGPLRAGISSMGVGGTNAHLVLEEAPVPVPSPDGGLHILPLSARTDTALAAQALALADALDAPDAPPLADVALTLQEGRRAFDLRTHVVAATACEAAAALRAPMRAVKAAKDAPPVAFMFPGQGAQYPGMGQGLYATEPAFAKIIDAGSEALRPALGLDLAELIYRSDDPKAAARVLRDTAITQPALYLIEYATAQLWLDRGVRPSAMIGHSVGEFAAATHAGVMTFDTGLSLIAARGRLMQDQPPGAMLSVRAGTDALIGLLPDTIDIAARNAPQMTVLAGPLDAIADLAAQLSAQDIPCRELHTSHAFHSAMMDPVATALQAEAARHSFAPPRIPYVSCVTGTWITDDQATDPAYWAQHCRAAVDFDAGIRTLCAGSQPPALIEVGPGRTLSAFAAQAVAKDARAAIIQSLPDHDDPAGDAAQMAGAVGALWSAGGAVDWAANRTVPGRRTSLPGYQFEKSRHWIDPPVPQARQQAAYAAPIMSPQISNTKPEEPIMTTVSRTDTLTEQVLSILSDLSGDSFTAADADCTFLELGFDSLLLGQVTQRLARTFDVTLTFRQLMGAFPSVAVLVAHLDDVLPAEVAPPPAAATAPTPAPVSTAATAQPVPPAVPVSGDVAGLMQAQTQAMLSLFDTQLRTFASASPAAAAMTTAPLAPAAAPKGRPPVAASADAPDTRHDLNRRAAQLADFTPAQTAFIAALCDDYSAKFPTSKSRTQDYRRKLADPRTAAGFRPEWKELVFPVIAETAKGAYLTDTDGNQFIDLVNGFGQTAFGHSPDFVTDAVSAQMAKGFPIGPQTPLAHEVAAKFLAITGHDRATFCNTGSEAVMAAMRLARAVTGRETIVTFKGDYHGQFDEVLVKGRASGDPTALPAVSGVPSSSVANMVVLTYGTQDTLNWIQDNADDIAAVLVEPVQSRRPDHRPRAFCEEIRRITAACGAAMIMDEIVTGFRVAPGGMQQLWNITPDMATYGKVVGGGMPVGVLAGSKRFLDALDGGFWSFGDDSAPEVPPTFFAGTFVRHPLVLAAVSAVLDHVAGPGAALYDRIAPQTEALRDQMNAALQARGLPPAIIGFSSWMIVNLSSLDPRAALLHPMMRLGGVHVHDGYPWFFTTAHTQNDFKHVAMVFADALDQLQSVGILTGDSTDDDPKGTKPTTKTGTDTIPLTAPQTEVWMSAQMGKAASGVFIESASLRLQGDLDAKALQTALNKVIARHDALRLSFDASGQAARVMPALSLTLDPIDVNQDGLDNLIAADAAMPFDLTDGPLIRAALARLAPDDHVLLFTMHHIVCDGWSSYLVIEELAALYNAAVQGGQADLPPPASFAAYACSHGDRTPSAATDTFWKATFPKAPDLPELPLDTRRDGQRSFAGATHVHLIDADLAKTLKRAAGREGVTLFGALAGSLAALLSRLSGSDDITLAVPTAGQTLLPDDRLVGHCVNLLPVRLQVATDADTTLADHLKAVSTRVLDCFDHGDTTYGTIVHGLADRGDVSR</sequence>
<dbReference type="GO" id="GO:0004312">
    <property type="term" value="F:fatty acid synthase activity"/>
    <property type="evidence" value="ECO:0007669"/>
    <property type="project" value="TreeGrafter"/>
</dbReference>
<dbReference type="InterPro" id="IPR001242">
    <property type="entry name" value="Condensation_dom"/>
</dbReference>
<dbReference type="InterPro" id="IPR049704">
    <property type="entry name" value="Aminotrans_3_PPA_site"/>
</dbReference>
<dbReference type="Proteomes" id="UP000199550">
    <property type="component" value="Unassembled WGS sequence"/>
</dbReference>
<feature type="compositionally biased region" description="Low complexity" evidence="6">
    <location>
        <begin position="1007"/>
        <end position="1023"/>
    </location>
</feature>
<dbReference type="Pfam" id="PF00668">
    <property type="entry name" value="Condensation"/>
    <property type="match status" value="1"/>
</dbReference>
<evidence type="ECO:0000259" key="8">
    <source>
        <dbReference type="PROSITE" id="PS52004"/>
    </source>
</evidence>
<keyword evidence="5" id="KW-0663">Pyridoxal phosphate</keyword>
<dbReference type="Gene3D" id="3.40.366.10">
    <property type="entry name" value="Malonyl-Coenzyme A Acyl Carrier Protein, domain 2"/>
    <property type="match status" value="1"/>
</dbReference>
<dbReference type="Pfam" id="PF22621">
    <property type="entry name" value="CurL-like_PKS_C"/>
    <property type="match status" value="1"/>
</dbReference>
<dbReference type="GO" id="GO:0006633">
    <property type="term" value="P:fatty acid biosynthetic process"/>
    <property type="evidence" value="ECO:0007669"/>
    <property type="project" value="InterPro"/>
</dbReference>
<dbReference type="InterPro" id="IPR020841">
    <property type="entry name" value="PKS_Beta-ketoAc_synthase_dom"/>
</dbReference>
<dbReference type="InterPro" id="IPR014043">
    <property type="entry name" value="Acyl_transferase_dom"/>
</dbReference>
<protein>
    <submittedName>
        <fullName evidence="9">Acyl transferase domain-containing protein</fullName>
    </submittedName>
</protein>
<keyword evidence="2" id="KW-0596">Phosphopantetheine</keyword>
<dbReference type="GO" id="GO:0008483">
    <property type="term" value="F:transaminase activity"/>
    <property type="evidence" value="ECO:0007669"/>
    <property type="project" value="InterPro"/>
</dbReference>
<keyword evidence="4 9" id="KW-0808">Transferase</keyword>
<gene>
    <name evidence="9" type="ORF">SAMN04488004_109103</name>
</gene>
<dbReference type="Gene3D" id="3.90.1150.10">
    <property type="entry name" value="Aspartate Aminotransferase, domain 1"/>
    <property type="match status" value="1"/>
</dbReference>
<dbReference type="STRING" id="195913.SAMN04488004_109103"/>
<dbReference type="InterPro" id="IPR009081">
    <property type="entry name" value="PP-bd_ACP"/>
</dbReference>
<dbReference type="InterPro" id="IPR036736">
    <property type="entry name" value="ACP-like_sf"/>
</dbReference>